<dbReference type="InterPro" id="IPR029044">
    <property type="entry name" value="Nucleotide-diphossugar_trans"/>
</dbReference>
<dbReference type="Pfam" id="PF00535">
    <property type="entry name" value="Glycos_transf_2"/>
    <property type="match status" value="1"/>
</dbReference>
<comment type="caution">
    <text evidence="2">The sequence shown here is derived from an EMBL/GenBank/DDBJ whole genome shotgun (WGS) entry which is preliminary data.</text>
</comment>
<reference evidence="2 3" key="1">
    <citation type="journal article" date="2021" name="ISME Commun">
        <title>Automated analysis of genomic sequences facilitates high-throughput and comprehensive description of bacteria.</title>
        <authorList>
            <person name="Hitch T.C.A."/>
        </authorList>
    </citation>
    <scope>NUCLEOTIDE SEQUENCE [LARGE SCALE GENOMIC DNA]</scope>
    <source>
        <strain evidence="2 3">Sanger_03</strain>
    </source>
</reference>
<protein>
    <submittedName>
        <fullName evidence="2">Glycosyltransferase</fullName>
        <ecNumber evidence="2">2.4.-.-</ecNumber>
    </submittedName>
</protein>
<dbReference type="PANTHER" id="PTHR43685:SF2">
    <property type="entry name" value="GLYCOSYLTRANSFERASE 2-LIKE DOMAIN-CONTAINING PROTEIN"/>
    <property type="match status" value="1"/>
</dbReference>
<dbReference type="SUPFAM" id="SSF53448">
    <property type="entry name" value="Nucleotide-diphospho-sugar transferases"/>
    <property type="match status" value="1"/>
</dbReference>
<organism evidence="2 3">
    <name type="scientific">Dorea acetigenes</name>
    <dbReference type="NCBI Taxonomy" id="2981787"/>
    <lineage>
        <taxon>Bacteria</taxon>
        <taxon>Bacillati</taxon>
        <taxon>Bacillota</taxon>
        <taxon>Clostridia</taxon>
        <taxon>Lachnospirales</taxon>
        <taxon>Lachnospiraceae</taxon>
        <taxon>Dorea</taxon>
    </lineage>
</organism>
<dbReference type="EMBL" id="JAOQJU010000003">
    <property type="protein sequence ID" value="MCU6685955.1"/>
    <property type="molecule type" value="Genomic_DNA"/>
</dbReference>
<dbReference type="Proteomes" id="UP001652431">
    <property type="component" value="Unassembled WGS sequence"/>
</dbReference>
<dbReference type="GO" id="GO:0016757">
    <property type="term" value="F:glycosyltransferase activity"/>
    <property type="evidence" value="ECO:0007669"/>
    <property type="project" value="UniProtKB-KW"/>
</dbReference>
<dbReference type="Gene3D" id="3.90.550.10">
    <property type="entry name" value="Spore Coat Polysaccharide Biosynthesis Protein SpsA, Chain A"/>
    <property type="match status" value="1"/>
</dbReference>
<evidence type="ECO:0000259" key="1">
    <source>
        <dbReference type="Pfam" id="PF00535"/>
    </source>
</evidence>
<dbReference type="PANTHER" id="PTHR43685">
    <property type="entry name" value="GLYCOSYLTRANSFERASE"/>
    <property type="match status" value="1"/>
</dbReference>
<keyword evidence="2" id="KW-0328">Glycosyltransferase</keyword>
<evidence type="ECO:0000313" key="3">
    <source>
        <dbReference type="Proteomes" id="UP001652431"/>
    </source>
</evidence>
<dbReference type="InterPro" id="IPR001173">
    <property type="entry name" value="Glyco_trans_2-like"/>
</dbReference>
<accession>A0ABT2RKM9</accession>
<evidence type="ECO:0000313" key="2">
    <source>
        <dbReference type="EMBL" id="MCU6685955.1"/>
    </source>
</evidence>
<dbReference type="RefSeq" id="WP_158368863.1">
    <property type="nucleotide sequence ID" value="NZ_JAOQJU010000003.1"/>
</dbReference>
<keyword evidence="3" id="KW-1185">Reference proteome</keyword>
<keyword evidence="2" id="KW-0808">Transferase</keyword>
<name>A0ABT2RKM9_9FIRM</name>
<dbReference type="InterPro" id="IPR050834">
    <property type="entry name" value="Glycosyltransf_2"/>
</dbReference>
<feature type="domain" description="Glycosyltransferase 2-like" evidence="1">
    <location>
        <begin position="5"/>
        <end position="141"/>
    </location>
</feature>
<proteinExistence type="predicted"/>
<sequence length="357" mass="42367">MSFFSIVMPVYNGEKYITEMLEGIRRQTFTDWELVVVDDCSEDGTREIVSAAEEKDSRIRLVCMERNDGVSAARNRGISEASGKYLWFVDADDRVDPQLLQKVWESLQKNPAKLTVFGLAEEYYNAGGQLQYSRRVFHEERYFSSKEELRPEMIYLERETLYGYPWNKVYDLEYLKNGSFRFEDYEKAKFIEDIQFNVEYCMDIDSLNILSFCPYHYAKRMEGSLTCEFVPEYFKFHKKRIELLYNQYRYWNLCSEEVKGILGSLYARYILSALQRNCDRKSGMNHAARRRWCRRLFEQKLFLELIPAAKAKDSRALSILLFLLRQKNTAVCLMMGRMVYMIRNKLPMVYSKVKAGR</sequence>
<dbReference type="CDD" id="cd00761">
    <property type="entry name" value="Glyco_tranf_GTA_type"/>
    <property type="match status" value="1"/>
</dbReference>
<dbReference type="EC" id="2.4.-.-" evidence="2"/>
<gene>
    <name evidence="2" type="ORF">OCV99_05150</name>
</gene>